<sequence length="362" mass="41010">MYQARRNSLLSESLSNLFQTPPPAFQLDHLSSLSDDCLRDVLERLDYNDLDQIAPFGQRLNKLVELTRPKAAKTKVSKLVVHHKTDSDMLGVIIKLASEEKFEINSLDGLTDDPGKQLLFKEFVAVDDVKRKRLEMADASIHKTFLDKASILLRRFDIVNCYFVSITFNEQFLALIKQVTSSKSIAKIYFDECNFENGSAIEERKRLLSIVIAAKPTSIDVNFITDLIFVDEDFIIDYANSVLHPNLKISGTIHPLPLSAALAAALWRFDSLDITRPISNTENMISIIVKRLHLKRTGVWNLNISESIDEVQIDSMLLEHNELTHSDEFYGHVIVIAETMHNVVFTTSSDGHGSFDLNARFL</sequence>
<protein>
    <submittedName>
        <fullName evidence="1">Uncharacterized protein</fullName>
    </submittedName>
</protein>
<keyword evidence="2" id="KW-1185">Reference proteome</keyword>
<proteinExistence type="predicted"/>
<reference evidence="2" key="1">
    <citation type="journal article" date="2008" name="Nat. Genet.">
        <title>The Pristionchus pacificus genome provides a unique perspective on nematode lifestyle and parasitism.</title>
        <authorList>
            <person name="Dieterich C."/>
            <person name="Clifton S.W."/>
            <person name="Schuster L.N."/>
            <person name="Chinwalla A."/>
            <person name="Delehaunty K."/>
            <person name="Dinkelacker I."/>
            <person name="Fulton L."/>
            <person name="Fulton R."/>
            <person name="Godfrey J."/>
            <person name="Minx P."/>
            <person name="Mitreva M."/>
            <person name="Roeseler W."/>
            <person name="Tian H."/>
            <person name="Witte H."/>
            <person name="Yang S.P."/>
            <person name="Wilson R.K."/>
            <person name="Sommer R.J."/>
        </authorList>
    </citation>
    <scope>NUCLEOTIDE SEQUENCE [LARGE SCALE GENOMIC DNA]</scope>
    <source>
        <strain evidence="2">PS312</strain>
    </source>
</reference>
<accession>A0A8R1YGF3</accession>
<dbReference type="Proteomes" id="UP000005239">
    <property type="component" value="Unassembled WGS sequence"/>
</dbReference>
<accession>A0A2A6BN67</accession>
<evidence type="ECO:0000313" key="2">
    <source>
        <dbReference type="Proteomes" id="UP000005239"/>
    </source>
</evidence>
<dbReference type="EnsemblMetazoa" id="PPA26086.1">
    <property type="protein sequence ID" value="PPA26086.1"/>
    <property type="gene ID" value="WBGene00115640"/>
</dbReference>
<reference evidence="1" key="2">
    <citation type="submission" date="2022-06" db="UniProtKB">
        <authorList>
            <consortium name="EnsemblMetazoa"/>
        </authorList>
    </citation>
    <scope>IDENTIFICATION</scope>
    <source>
        <strain evidence="1">PS312</strain>
    </source>
</reference>
<dbReference type="AlphaFoldDB" id="A0A2A6BN67"/>
<gene>
    <name evidence="1" type="primary">WBGene00115640</name>
</gene>
<evidence type="ECO:0000313" key="1">
    <source>
        <dbReference type="EnsemblMetazoa" id="PPA26086.1"/>
    </source>
</evidence>
<organism evidence="1 2">
    <name type="scientific">Pristionchus pacificus</name>
    <name type="common">Parasitic nematode worm</name>
    <dbReference type="NCBI Taxonomy" id="54126"/>
    <lineage>
        <taxon>Eukaryota</taxon>
        <taxon>Metazoa</taxon>
        <taxon>Ecdysozoa</taxon>
        <taxon>Nematoda</taxon>
        <taxon>Chromadorea</taxon>
        <taxon>Rhabditida</taxon>
        <taxon>Rhabditina</taxon>
        <taxon>Diplogasteromorpha</taxon>
        <taxon>Diplogasteroidea</taxon>
        <taxon>Neodiplogasteridae</taxon>
        <taxon>Pristionchus</taxon>
    </lineage>
</organism>
<name>A0A2A6BN67_PRIPA</name>